<dbReference type="Proteomes" id="UP000298138">
    <property type="component" value="Unassembled WGS sequence"/>
</dbReference>
<sequence length="330" mass="37287">MSAILAEQAPLEVDNGPFSDYESNGHSELSTESLTSSIRAYVYENGRRYHTKSSGKYHMPSDETEQDRLDLEHHLITLIHGGEIYKAPLKQYEDPPNVLDAGCGTGVWALDFGDMHPGSQVIGVDLAPIQPSWTYPNVKFECDDLEKEWTYKPDYFQYIHSRFLATAIKDWPRYFQQCFKHTSKGGYVEIVEHPLDHLDCDDDTLEGSKLNEYLTKFANCLSKTGIKVDINVDFFKQGLEEAGFVNLQVYATRVPWGAWPKGKVAKRVGAINHLNLETGMEAYGLAVFTNYGGMTEEESKALIVDAFKDVAGRKVHAYNWVWTVVGQKPE</sequence>
<evidence type="ECO:0000313" key="2">
    <source>
        <dbReference type="Proteomes" id="UP000298138"/>
    </source>
</evidence>
<protein>
    <submittedName>
        <fullName evidence="1">S-adenosyl-L-methionine-dependent methyltransferase</fullName>
    </submittedName>
</protein>
<reference evidence="1 2" key="1">
    <citation type="submission" date="2019-04" db="EMBL/GenBank/DDBJ databases">
        <title>Comparative genomics and transcriptomics to analyze fruiting body development in filamentous ascomycetes.</title>
        <authorList>
            <consortium name="DOE Joint Genome Institute"/>
            <person name="Lutkenhaus R."/>
            <person name="Traeger S."/>
            <person name="Breuer J."/>
            <person name="Kuo A."/>
            <person name="Lipzen A."/>
            <person name="Pangilinan J."/>
            <person name="Dilworth D."/>
            <person name="Sandor L."/>
            <person name="Poggeler S."/>
            <person name="Barry K."/>
            <person name="Grigoriev I.V."/>
            <person name="Nowrousian M."/>
        </authorList>
    </citation>
    <scope>NUCLEOTIDE SEQUENCE [LARGE SCALE GENOMIC DNA]</scope>
    <source>
        <strain evidence="1 2">CBS 389.68</strain>
    </source>
</reference>
<dbReference type="GO" id="GO:0008168">
    <property type="term" value="F:methyltransferase activity"/>
    <property type="evidence" value="ECO:0007669"/>
    <property type="project" value="UniProtKB-KW"/>
</dbReference>
<dbReference type="EMBL" id="ML220139">
    <property type="protein sequence ID" value="TGZ78637.1"/>
    <property type="molecule type" value="Genomic_DNA"/>
</dbReference>
<dbReference type="CDD" id="cd02440">
    <property type="entry name" value="AdoMet_MTases"/>
    <property type="match status" value="1"/>
</dbReference>
<proteinExistence type="predicted"/>
<dbReference type="AlphaFoldDB" id="A0A4S2MSE6"/>
<keyword evidence="2" id="KW-1185">Reference proteome</keyword>
<organism evidence="1 2">
    <name type="scientific">Ascodesmis nigricans</name>
    <dbReference type="NCBI Taxonomy" id="341454"/>
    <lineage>
        <taxon>Eukaryota</taxon>
        <taxon>Fungi</taxon>
        <taxon>Dikarya</taxon>
        <taxon>Ascomycota</taxon>
        <taxon>Pezizomycotina</taxon>
        <taxon>Pezizomycetes</taxon>
        <taxon>Pezizales</taxon>
        <taxon>Ascodesmidaceae</taxon>
        <taxon>Ascodesmis</taxon>
    </lineage>
</organism>
<dbReference type="OrthoDB" id="2013972at2759"/>
<keyword evidence="1" id="KW-0808">Transferase</keyword>
<name>A0A4S2MSE6_9PEZI</name>
<dbReference type="InterPro" id="IPR029063">
    <property type="entry name" value="SAM-dependent_MTases_sf"/>
</dbReference>
<dbReference type="InParanoid" id="A0A4S2MSE6"/>
<dbReference type="SUPFAM" id="SSF53335">
    <property type="entry name" value="S-adenosyl-L-methionine-dependent methyltransferases"/>
    <property type="match status" value="1"/>
</dbReference>
<dbReference type="PANTHER" id="PTHR43591">
    <property type="entry name" value="METHYLTRANSFERASE"/>
    <property type="match status" value="1"/>
</dbReference>
<dbReference type="Gene3D" id="3.40.50.150">
    <property type="entry name" value="Vaccinia Virus protein VP39"/>
    <property type="match status" value="1"/>
</dbReference>
<dbReference type="GO" id="GO:0032259">
    <property type="term" value="P:methylation"/>
    <property type="evidence" value="ECO:0007669"/>
    <property type="project" value="UniProtKB-KW"/>
</dbReference>
<dbReference type="Pfam" id="PF13489">
    <property type="entry name" value="Methyltransf_23"/>
    <property type="match status" value="1"/>
</dbReference>
<keyword evidence="1" id="KW-0489">Methyltransferase</keyword>
<gene>
    <name evidence="1" type="ORF">EX30DRAFT_373653</name>
</gene>
<evidence type="ECO:0000313" key="1">
    <source>
        <dbReference type="EMBL" id="TGZ78637.1"/>
    </source>
</evidence>
<dbReference type="STRING" id="341454.A0A4S2MSE6"/>
<accession>A0A4S2MSE6</accession>
<dbReference type="PANTHER" id="PTHR43591:SF24">
    <property type="entry name" value="2-METHOXY-6-POLYPRENYL-1,4-BENZOQUINOL METHYLASE, MITOCHONDRIAL"/>
    <property type="match status" value="1"/>
</dbReference>